<evidence type="ECO:0000256" key="3">
    <source>
        <dbReference type="ARBA" id="ARBA00022691"/>
    </source>
</evidence>
<dbReference type="InParanoid" id="A0A0Q2M7T0"/>
<proteinExistence type="predicted"/>
<dbReference type="GO" id="GO:0008171">
    <property type="term" value="F:O-methyltransferase activity"/>
    <property type="evidence" value="ECO:0007669"/>
    <property type="project" value="InterPro"/>
</dbReference>
<reference evidence="4 5" key="1">
    <citation type="submission" date="2015-08" db="EMBL/GenBank/DDBJ databases">
        <title>Antibacterial properties of a collection of Vibrionaceae strains.</title>
        <authorList>
            <person name="Giubergia S."/>
        </authorList>
    </citation>
    <scope>NUCLEOTIDE SEQUENCE [LARGE SCALE GENOMIC DNA]</scope>
    <source>
        <strain evidence="4 5">S0821</strain>
    </source>
</reference>
<dbReference type="PANTHER" id="PTHR43167">
    <property type="entry name" value="PUTATIVE (AFU_ORTHOLOGUE AFUA_6G01830)-RELATED"/>
    <property type="match status" value="1"/>
</dbReference>
<evidence type="ECO:0000313" key="5">
    <source>
        <dbReference type="Proteomes" id="UP000051221"/>
    </source>
</evidence>
<gene>
    <name evidence="4" type="ORF">AMR76_19960</name>
</gene>
<dbReference type="InterPro" id="IPR002935">
    <property type="entry name" value="SAM_O-MeTrfase"/>
</dbReference>
<sequence length="213" mass="23872">MQNKLSPAMQTLLCELEQKGADNDATQTDRQFKYLNITRDTGELLYWLVKSGGVKRVLELGTSNGYSTLWLAAALPNNGQIFTIERSEHKVAEAQANFVRAGVEHVIDILVGDVLEQIHNVPHELDLVFMDTQRSVYPQLIAPVLARLKPGGVIVVDNAISHASEIESFVDYFEQRDEFTTSLLTVGKGEYLIHKSADVSPHELMQVEHEQTR</sequence>
<dbReference type="EMBL" id="LKHS01000022">
    <property type="protein sequence ID" value="KQH84121.1"/>
    <property type="molecule type" value="Genomic_DNA"/>
</dbReference>
<dbReference type="PROSITE" id="PS51682">
    <property type="entry name" value="SAM_OMT_I"/>
    <property type="match status" value="1"/>
</dbReference>
<organism evidence="4 5">
    <name type="scientific">Vibrio furnissii</name>
    <dbReference type="NCBI Taxonomy" id="29494"/>
    <lineage>
        <taxon>Bacteria</taxon>
        <taxon>Pseudomonadati</taxon>
        <taxon>Pseudomonadota</taxon>
        <taxon>Gammaproteobacteria</taxon>
        <taxon>Vibrionales</taxon>
        <taxon>Vibrionaceae</taxon>
        <taxon>Vibrio</taxon>
    </lineage>
</organism>
<evidence type="ECO:0000256" key="1">
    <source>
        <dbReference type="ARBA" id="ARBA00022603"/>
    </source>
</evidence>
<dbReference type="InterPro" id="IPR029063">
    <property type="entry name" value="SAM-dependent_MTases_sf"/>
</dbReference>
<dbReference type="RefSeq" id="WP_055466996.1">
    <property type="nucleotide sequence ID" value="NZ_LKHS01000022.1"/>
</dbReference>
<dbReference type="Proteomes" id="UP000051221">
    <property type="component" value="Unassembled WGS sequence"/>
</dbReference>
<keyword evidence="1 4" id="KW-0489">Methyltransferase</keyword>
<dbReference type="AlphaFoldDB" id="A0A0Q2M7T0"/>
<protein>
    <submittedName>
        <fullName evidence="4">Methyltransferase</fullName>
    </submittedName>
</protein>
<dbReference type="CDD" id="cd02440">
    <property type="entry name" value="AdoMet_MTases"/>
    <property type="match status" value="1"/>
</dbReference>
<evidence type="ECO:0000313" key="4">
    <source>
        <dbReference type="EMBL" id="KQH84121.1"/>
    </source>
</evidence>
<comment type="caution">
    <text evidence="4">The sequence shown here is derived from an EMBL/GenBank/DDBJ whole genome shotgun (WGS) entry which is preliminary data.</text>
</comment>
<accession>A0A0Q2M7T0</accession>
<dbReference type="PANTHER" id="PTHR43167:SF1">
    <property type="entry name" value="PUTATIVE (AFU_ORTHOLOGUE AFUA_6G01830)-RELATED"/>
    <property type="match status" value="1"/>
</dbReference>
<keyword evidence="3" id="KW-0949">S-adenosyl-L-methionine</keyword>
<dbReference type="Pfam" id="PF01596">
    <property type="entry name" value="Methyltransf_3"/>
    <property type="match status" value="1"/>
</dbReference>
<keyword evidence="2 4" id="KW-0808">Transferase</keyword>
<dbReference type="GO" id="GO:0032259">
    <property type="term" value="P:methylation"/>
    <property type="evidence" value="ECO:0007669"/>
    <property type="project" value="UniProtKB-KW"/>
</dbReference>
<dbReference type="Gene3D" id="3.40.50.150">
    <property type="entry name" value="Vaccinia Virus protein VP39"/>
    <property type="match status" value="1"/>
</dbReference>
<name>A0A0Q2M7T0_VIBFU</name>
<evidence type="ECO:0000256" key="2">
    <source>
        <dbReference type="ARBA" id="ARBA00022679"/>
    </source>
</evidence>
<keyword evidence="5" id="KW-1185">Reference proteome</keyword>
<dbReference type="SUPFAM" id="SSF53335">
    <property type="entry name" value="S-adenosyl-L-methionine-dependent methyltransferases"/>
    <property type="match status" value="1"/>
</dbReference>